<protein>
    <recommendedName>
        <fullName evidence="17">Lipoxygenase</fullName>
        <ecNumber evidence="17">1.13.11.-</ecNumber>
    </recommendedName>
</protein>
<dbReference type="InterPro" id="IPR001024">
    <property type="entry name" value="PLAT/LH2_dom"/>
</dbReference>
<evidence type="ECO:0000256" key="12">
    <source>
        <dbReference type="ARBA" id="ARBA00023098"/>
    </source>
</evidence>
<dbReference type="InterPro" id="IPR042057">
    <property type="entry name" value="Lipoxy_PLAT/LH2"/>
</dbReference>
<dbReference type="PRINTS" id="PR00468">
    <property type="entry name" value="PLTLPOXGNASE"/>
</dbReference>
<evidence type="ECO:0000256" key="14">
    <source>
        <dbReference type="ARBA" id="ARBA00036508"/>
    </source>
</evidence>
<keyword evidence="9" id="KW-0223">Dioxygenase</keyword>
<keyword evidence="11" id="KW-0408">Iron</keyword>
<comment type="subcellular location">
    <subcellularLocation>
        <location evidence="2">Cytoplasm</location>
    </subcellularLocation>
</comment>
<dbReference type="InterPro" id="IPR027433">
    <property type="entry name" value="Lipoxygenase_dom_3"/>
</dbReference>
<comment type="pathway">
    <text evidence="17">Lipid metabolism; oxylipin biosynthesis.</text>
</comment>
<dbReference type="Gene3D" id="2.60.60.20">
    <property type="entry name" value="PLAT/LH2 domain"/>
    <property type="match status" value="1"/>
</dbReference>
<dbReference type="InterPro" id="IPR036226">
    <property type="entry name" value="LipOase_C_sf"/>
</dbReference>
<evidence type="ECO:0000256" key="10">
    <source>
        <dbReference type="ARBA" id="ARBA00023002"/>
    </source>
</evidence>
<comment type="caution">
    <text evidence="16">Lacks conserved residue(s) required for the propagation of feature annotation.</text>
</comment>
<dbReference type="GO" id="GO:0005737">
    <property type="term" value="C:cytoplasm"/>
    <property type="evidence" value="ECO:0007669"/>
    <property type="project" value="UniProtKB-SubCell"/>
</dbReference>
<dbReference type="FunFam" id="1.20.245.10:FF:000002">
    <property type="entry name" value="Lipoxygenase"/>
    <property type="match status" value="1"/>
</dbReference>
<dbReference type="InterPro" id="IPR020834">
    <property type="entry name" value="LipOase_CS"/>
</dbReference>
<dbReference type="EMBL" id="EF530043">
    <property type="protein sequence ID" value="ABQ10187.1"/>
    <property type="molecule type" value="mRNA"/>
</dbReference>
<dbReference type="PROSITE" id="PS00081">
    <property type="entry name" value="LIPOXYGENASE_2"/>
    <property type="match status" value="1"/>
</dbReference>
<dbReference type="InterPro" id="IPR000907">
    <property type="entry name" value="LipOase"/>
</dbReference>
<dbReference type="CDD" id="cd01751">
    <property type="entry name" value="PLAT_LH2"/>
    <property type="match status" value="1"/>
</dbReference>
<evidence type="ECO:0000256" key="1">
    <source>
        <dbReference type="ARBA" id="ARBA00001962"/>
    </source>
</evidence>
<dbReference type="Gene3D" id="3.10.450.60">
    <property type="match status" value="1"/>
</dbReference>
<dbReference type="GO" id="GO:0006633">
    <property type="term" value="P:fatty acid biosynthetic process"/>
    <property type="evidence" value="ECO:0007669"/>
    <property type="project" value="UniProtKB-KW"/>
</dbReference>
<evidence type="ECO:0000256" key="8">
    <source>
        <dbReference type="ARBA" id="ARBA00022832"/>
    </source>
</evidence>
<feature type="region of interest" description="Disordered" evidence="18">
    <location>
        <begin position="227"/>
        <end position="264"/>
    </location>
</feature>
<evidence type="ECO:0000256" key="17">
    <source>
        <dbReference type="RuleBase" id="RU003975"/>
    </source>
</evidence>
<dbReference type="AlphaFoldDB" id="A5HIG3"/>
<comment type="catalytic activity">
    <reaction evidence="14">
        <text>(9Z,12Z)-octadecadienoate + O2 = (9S)-hydroperoxy-(10E,12Z)-octadecadienoate</text>
        <dbReference type="Rhea" id="RHEA:30291"/>
        <dbReference type="ChEBI" id="CHEBI:15379"/>
        <dbReference type="ChEBI" id="CHEBI:30245"/>
        <dbReference type="ChEBI" id="CHEBI:60955"/>
        <dbReference type="EC" id="1.13.11.58"/>
    </reaction>
</comment>
<dbReference type="FunFam" id="4.10.375.10:FF:000001">
    <property type="entry name" value="Lipoxygenase"/>
    <property type="match status" value="1"/>
</dbReference>
<dbReference type="PANTHER" id="PTHR11771">
    <property type="entry name" value="LIPOXYGENASE"/>
    <property type="match status" value="1"/>
</dbReference>
<dbReference type="PROSITE" id="PS50095">
    <property type="entry name" value="PLAT"/>
    <property type="match status" value="1"/>
</dbReference>
<dbReference type="SUPFAM" id="SSF48484">
    <property type="entry name" value="Lipoxigenase"/>
    <property type="match status" value="1"/>
</dbReference>
<organism evidence="21">
    <name type="scientific">Caragana jubata</name>
    <dbReference type="NCBI Taxonomy" id="283153"/>
    <lineage>
        <taxon>Eukaryota</taxon>
        <taxon>Viridiplantae</taxon>
        <taxon>Streptophyta</taxon>
        <taxon>Embryophyta</taxon>
        <taxon>Tracheophyta</taxon>
        <taxon>Spermatophyta</taxon>
        <taxon>Magnoliopsida</taxon>
        <taxon>eudicotyledons</taxon>
        <taxon>Gunneridae</taxon>
        <taxon>Pentapetalae</taxon>
        <taxon>rosids</taxon>
        <taxon>fabids</taxon>
        <taxon>Fabales</taxon>
        <taxon>Fabaceae</taxon>
        <taxon>Papilionoideae</taxon>
        <taxon>50 kb inversion clade</taxon>
        <taxon>NPAAA clade</taxon>
        <taxon>Hologalegina</taxon>
        <taxon>IRL clade</taxon>
        <taxon>Caraganeae</taxon>
        <taxon>Caragana</taxon>
    </lineage>
</organism>
<name>A5HIG3_9FABA</name>
<keyword evidence="12" id="KW-0443">Lipid metabolism</keyword>
<keyword evidence="7 17" id="KW-0925">Oxylipin biosynthesis</keyword>
<keyword evidence="6" id="KW-0479">Metal-binding</keyword>
<dbReference type="InterPro" id="IPR013819">
    <property type="entry name" value="LipOase_C"/>
</dbReference>
<evidence type="ECO:0000256" key="5">
    <source>
        <dbReference type="ARBA" id="ARBA00022516"/>
    </source>
</evidence>
<proteinExistence type="evidence at transcript level"/>
<evidence type="ECO:0000256" key="9">
    <source>
        <dbReference type="ARBA" id="ARBA00022964"/>
    </source>
</evidence>
<comment type="function">
    <text evidence="15">Plant lipoxygenase may be involved in a number of diverse aspects of plant physiology including growth and development, pest resistance, and senescence or responses to wounding. It catalyzes the hydroperoxidation of lipids containing a cis,cis-1,4-pentadiene structure.</text>
</comment>
<evidence type="ECO:0000256" key="11">
    <source>
        <dbReference type="ARBA" id="ARBA00023004"/>
    </source>
</evidence>
<evidence type="ECO:0000256" key="18">
    <source>
        <dbReference type="SAM" id="MobiDB-lite"/>
    </source>
</evidence>
<keyword evidence="10" id="KW-0560">Oxidoreductase</keyword>
<keyword evidence="8" id="KW-0276">Fatty acid metabolism</keyword>
<sequence>MFSGVAGIINRGHKVKGTVVLMRKNALDINELTSAKSVSGIVGGVASIVGGAIGSTVDTLTSFVGRSVAFKLISATAADRNGRGKVGKQTWLEGLVTSISTLLDGQDAFHLHFEWDSDMGIPGAFYVENFMQGEFFLVSLTLEDIPNHGSIHFVCNSWIYNSKKYKTDRIFFANKTYLPSETPEPLIYYREEELKTLRGDGTGERKEWERIYDYDVYNDLGEPDKKDTLARPVLGGNSTLPYPRRGRTGRKPTRKDPKSESRGDFFYLPRDEAFGHLKSNDFLVYILKSASQNVIPQLRSAVTLQFNQPEFNTFDDVRSLYDGGIKLPTNALSQLSPVPLFKEVLRTDGEAALKFPVPKVIQVDRSGWMTDEEFAREMIAGVNPHIIRKLEEFPPKSKLDSQLYGDNTSTITKEHLEPNMGGVTVDQALQSSKLFILDHHDPIFPYLRKINATDTKAYATRTILFLQNDGTLKPLAIELSRPHPQEDSYGPVSNVYLPKSEGVEASIWLLAKAFVVVNDSCFHQLVSPWWNTHAVVEPFIIATNRHLSVVHPINKLLLPHYRDTMNINAPARNVLVNAEGIIESTFLWGGYSLEMSAVAYRNWNFKEQGLPYDLLKRGVAVEDPASPHGVRLLIEDYPYASDGLEIWAAIKEWVEEYVNFYYKSDAAIAQDSELQAFWKEVVEVGHGDLKDKPWWYKMQTRAELIEASSILIWVASALHAAVNFGQYPYGGYILNRPTKSRRFMPEKGSAGYDELSKNFQKAYLRTITPKNDTLTDLTIIEVLSGHASDELYLGQRAEGDLWTSDSKPIEALKRFGKKLAEIEKKLIERNNDEALRNRSGPVKMPYTLLYPPSSEEGLTCRGIPNSVYI</sequence>
<dbReference type="SMART" id="SM00308">
    <property type="entry name" value="LH2"/>
    <property type="match status" value="1"/>
</dbReference>
<evidence type="ECO:0000256" key="15">
    <source>
        <dbReference type="ARBA" id="ARBA00055127"/>
    </source>
</evidence>
<dbReference type="PRINTS" id="PR00087">
    <property type="entry name" value="LIPOXYGENASE"/>
</dbReference>
<comment type="cofactor">
    <cofactor evidence="1">
        <name>Fe cation</name>
        <dbReference type="ChEBI" id="CHEBI:24875"/>
    </cofactor>
</comment>
<dbReference type="GO" id="GO:0005506">
    <property type="term" value="F:iron ion binding"/>
    <property type="evidence" value="ECO:0007669"/>
    <property type="project" value="UniProtKB-ARBA"/>
</dbReference>
<dbReference type="GO" id="GO:0034440">
    <property type="term" value="P:lipid oxidation"/>
    <property type="evidence" value="ECO:0007669"/>
    <property type="project" value="InterPro"/>
</dbReference>
<dbReference type="Gene3D" id="4.10.372.10">
    <property type="entry name" value="Lipoxygenase-1, Domain 3"/>
    <property type="match status" value="1"/>
</dbReference>
<feature type="domain" description="PLAT" evidence="19">
    <location>
        <begin position="41"/>
        <end position="173"/>
    </location>
</feature>
<dbReference type="FunFam" id="3.10.450.60:FF:000002">
    <property type="entry name" value="Lipoxygenase"/>
    <property type="match status" value="1"/>
</dbReference>
<evidence type="ECO:0000259" key="20">
    <source>
        <dbReference type="PROSITE" id="PS51393"/>
    </source>
</evidence>
<evidence type="ECO:0000256" key="3">
    <source>
        <dbReference type="ARBA" id="ARBA00009419"/>
    </source>
</evidence>
<evidence type="ECO:0000256" key="6">
    <source>
        <dbReference type="ARBA" id="ARBA00022723"/>
    </source>
</evidence>
<evidence type="ECO:0000256" key="7">
    <source>
        <dbReference type="ARBA" id="ARBA00022767"/>
    </source>
</evidence>
<feature type="domain" description="Lipoxygenase" evidence="20">
    <location>
        <begin position="176"/>
        <end position="869"/>
    </location>
</feature>
<evidence type="ECO:0000313" key="21">
    <source>
        <dbReference type="EMBL" id="ABQ10187.1"/>
    </source>
</evidence>
<dbReference type="Gene3D" id="1.20.245.10">
    <property type="entry name" value="Lipoxygenase-1, Domain 5"/>
    <property type="match status" value="1"/>
</dbReference>
<reference evidence="21" key="1">
    <citation type="journal article" date="2011" name="Gene">
        <title>Lipoxygenase in Caragana jubata responds to low temperature, abscisic acid, methyl jasmonate and salicylic acid.</title>
        <authorList>
            <person name="Bhardwaj P.K."/>
            <person name="Kaur J."/>
            <person name="Sobti R.C."/>
            <person name="Ahuja P.S."/>
            <person name="Kumar S."/>
        </authorList>
    </citation>
    <scope>NUCLEOTIDE SEQUENCE</scope>
</reference>
<comment type="similarity">
    <text evidence="3 17">Belongs to the lipoxygenase family.</text>
</comment>
<feature type="compositionally biased region" description="Basic and acidic residues" evidence="18">
    <location>
        <begin position="254"/>
        <end position="264"/>
    </location>
</feature>
<dbReference type="Pfam" id="PF01477">
    <property type="entry name" value="PLAT"/>
    <property type="match status" value="1"/>
</dbReference>
<dbReference type="PROSITE" id="PS51393">
    <property type="entry name" value="LIPOXYGENASE_3"/>
    <property type="match status" value="1"/>
</dbReference>
<keyword evidence="13 17" id="KW-0275">Fatty acid biosynthesis</keyword>
<accession>A5HIG3</accession>
<evidence type="ECO:0000259" key="19">
    <source>
        <dbReference type="PROSITE" id="PS50095"/>
    </source>
</evidence>
<keyword evidence="4" id="KW-0963">Cytoplasm</keyword>
<dbReference type="GO" id="GO:1990136">
    <property type="term" value="F:linoleate 9S-lipoxygenase activity"/>
    <property type="evidence" value="ECO:0007669"/>
    <property type="project" value="UniProtKB-EC"/>
</dbReference>
<dbReference type="SUPFAM" id="SSF49723">
    <property type="entry name" value="Lipase/lipooxygenase domain (PLAT/LH2 domain)"/>
    <property type="match status" value="1"/>
</dbReference>
<evidence type="ECO:0000256" key="2">
    <source>
        <dbReference type="ARBA" id="ARBA00004496"/>
    </source>
</evidence>
<keyword evidence="5 17" id="KW-0444">Lipid biosynthesis</keyword>
<dbReference type="EC" id="1.13.11.-" evidence="17"/>
<feature type="compositionally biased region" description="Basic residues" evidence="18">
    <location>
        <begin position="244"/>
        <end position="253"/>
    </location>
</feature>
<dbReference type="GO" id="GO:0031408">
    <property type="term" value="P:oxylipin biosynthetic process"/>
    <property type="evidence" value="ECO:0007669"/>
    <property type="project" value="UniProtKB-UniRule"/>
</dbReference>
<dbReference type="InterPro" id="IPR001246">
    <property type="entry name" value="LipOase_plant"/>
</dbReference>
<dbReference type="Pfam" id="PF00305">
    <property type="entry name" value="Lipoxygenase"/>
    <property type="match status" value="1"/>
</dbReference>
<evidence type="ECO:0000256" key="4">
    <source>
        <dbReference type="ARBA" id="ARBA00022490"/>
    </source>
</evidence>
<evidence type="ECO:0000256" key="16">
    <source>
        <dbReference type="PROSITE-ProRule" id="PRU00152"/>
    </source>
</evidence>
<dbReference type="InterPro" id="IPR036392">
    <property type="entry name" value="PLAT/LH2_dom_sf"/>
</dbReference>
<dbReference type="UniPathway" id="UPA00382"/>
<evidence type="ECO:0000256" key="13">
    <source>
        <dbReference type="ARBA" id="ARBA00023160"/>
    </source>
</evidence>
<dbReference type="Gene3D" id="4.10.375.10">
    <property type="entry name" value="Lipoxygenase-1, Domain 2"/>
    <property type="match status" value="1"/>
</dbReference>